<proteinExistence type="inferred from homology"/>
<evidence type="ECO:0000256" key="6">
    <source>
        <dbReference type="ARBA" id="ARBA00033409"/>
    </source>
</evidence>
<dbReference type="InterPro" id="IPR042242">
    <property type="entry name" value="RecO_C"/>
</dbReference>
<dbReference type="Pfam" id="PF02565">
    <property type="entry name" value="RecO_C"/>
    <property type="match status" value="1"/>
</dbReference>
<feature type="domain" description="DNA replication/recombination mediator RecO N-terminal" evidence="7">
    <location>
        <begin position="1"/>
        <end position="80"/>
    </location>
</feature>
<evidence type="ECO:0000256" key="4">
    <source>
        <dbReference type="ARBA" id="ARBA00023172"/>
    </source>
</evidence>
<dbReference type="InterPro" id="IPR003717">
    <property type="entry name" value="RecO"/>
</dbReference>
<dbReference type="Gene3D" id="2.40.50.140">
    <property type="entry name" value="Nucleic acid-binding proteins"/>
    <property type="match status" value="1"/>
</dbReference>
<reference evidence="8" key="1">
    <citation type="submission" date="2019-10" db="EMBL/GenBank/DDBJ databases">
        <title>Metagenomic sequencing of thiosulfate-disproportionating enrichment culture.</title>
        <authorList>
            <person name="Umezawa K."/>
            <person name="Kojima H."/>
            <person name="Fukui M."/>
        </authorList>
    </citation>
    <scope>NUCLEOTIDE SEQUENCE</scope>
    <source>
        <strain evidence="8">45J</strain>
    </source>
</reference>
<keyword evidence="5" id="KW-0234">DNA repair</keyword>
<evidence type="ECO:0000259" key="7">
    <source>
        <dbReference type="Pfam" id="PF11967"/>
    </source>
</evidence>
<dbReference type="PANTHER" id="PTHR33991">
    <property type="entry name" value="DNA REPAIR PROTEIN RECO"/>
    <property type="match status" value="1"/>
</dbReference>
<evidence type="ECO:0000313" key="8">
    <source>
        <dbReference type="EMBL" id="GER94178.1"/>
    </source>
</evidence>
<accession>A0A5J4KX72</accession>
<dbReference type="GO" id="GO:0006302">
    <property type="term" value="P:double-strand break repair"/>
    <property type="evidence" value="ECO:0007669"/>
    <property type="project" value="TreeGrafter"/>
</dbReference>
<name>A0A5J4KX72_9ZZZZ</name>
<dbReference type="InterPro" id="IPR037278">
    <property type="entry name" value="ARFGAP/RecO"/>
</dbReference>
<dbReference type="EMBL" id="BLAB01000001">
    <property type="protein sequence ID" value="GER94178.1"/>
    <property type="molecule type" value="Genomic_DNA"/>
</dbReference>
<dbReference type="SUPFAM" id="SSF57863">
    <property type="entry name" value="ArfGap/RecO-like zinc finger"/>
    <property type="match status" value="1"/>
</dbReference>
<dbReference type="InterPro" id="IPR022572">
    <property type="entry name" value="DNA_rep/recomb_RecO_N"/>
</dbReference>
<dbReference type="Pfam" id="PF11967">
    <property type="entry name" value="RecO_N"/>
    <property type="match status" value="1"/>
</dbReference>
<dbReference type="Gene3D" id="1.20.1440.120">
    <property type="entry name" value="Recombination protein O, C-terminal domain"/>
    <property type="match status" value="1"/>
</dbReference>
<keyword evidence="3" id="KW-0227">DNA damage</keyword>
<sequence length="246" mass="28413">MLTRTEGIVLKSFPFGEADLIVTYLTRDYGLLSVFAKSPRKIKSRFGSSLEPLTYSKISFLGKEDANLPRLTQSDIIKAFHVLRDELKCFLSISEMLEMSIRFLPEKEPNFKAFKLLLNTLMRLESDCSNKLYYLYYKIRFLEITGYLPKFDACGRCGANGNGNRHFYVSHGSIMCKRCIDNREDSIIMAEGILKFYKSLLKWSLSNINRIRAPEYFISEVNNIINSHIAYIAGPQKSFNFIRMLT</sequence>
<protein>
    <recommendedName>
        <fullName evidence="2">DNA repair protein RecO</fullName>
    </recommendedName>
    <alternativeName>
        <fullName evidence="6">Recombination protein O</fullName>
    </alternativeName>
</protein>
<dbReference type="HAMAP" id="MF_00201">
    <property type="entry name" value="RecO"/>
    <property type="match status" value="1"/>
</dbReference>
<keyword evidence="4" id="KW-0233">DNA recombination</keyword>
<dbReference type="SUPFAM" id="SSF50249">
    <property type="entry name" value="Nucleic acid-binding proteins"/>
    <property type="match status" value="1"/>
</dbReference>
<evidence type="ECO:0000256" key="3">
    <source>
        <dbReference type="ARBA" id="ARBA00022763"/>
    </source>
</evidence>
<dbReference type="NCBIfam" id="TIGR00613">
    <property type="entry name" value="reco"/>
    <property type="match status" value="1"/>
</dbReference>
<organism evidence="8">
    <name type="scientific">hot springs metagenome</name>
    <dbReference type="NCBI Taxonomy" id="433727"/>
    <lineage>
        <taxon>unclassified sequences</taxon>
        <taxon>metagenomes</taxon>
        <taxon>ecological metagenomes</taxon>
    </lineage>
</organism>
<dbReference type="PANTHER" id="PTHR33991:SF1">
    <property type="entry name" value="DNA REPAIR PROTEIN RECO"/>
    <property type="match status" value="1"/>
</dbReference>
<dbReference type="AlphaFoldDB" id="A0A5J4KX72"/>
<evidence type="ECO:0000256" key="1">
    <source>
        <dbReference type="ARBA" id="ARBA00007452"/>
    </source>
</evidence>
<comment type="caution">
    <text evidence="8">The sequence shown here is derived from an EMBL/GenBank/DDBJ whole genome shotgun (WGS) entry which is preliminary data.</text>
</comment>
<gene>
    <name evidence="8" type="ORF">A45J_1937</name>
</gene>
<dbReference type="GO" id="GO:0043590">
    <property type="term" value="C:bacterial nucleoid"/>
    <property type="evidence" value="ECO:0007669"/>
    <property type="project" value="TreeGrafter"/>
</dbReference>
<evidence type="ECO:0000256" key="5">
    <source>
        <dbReference type="ARBA" id="ARBA00023204"/>
    </source>
</evidence>
<dbReference type="InterPro" id="IPR012340">
    <property type="entry name" value="NA-bd_OB-fold"/>
</dbReference>
<comment type="similarity">
    <text evidence="1">Belongs to the RecO family.</text>
</comment>
<evidence type="ECO:0000256" key="2">
    <source>
        <dbReference type="ARBA" id="ARBA00021310"/>
    </source>
</evidence>
<dbReference type="GO" id="GO:0006310">
    <property type="term" value="P:DNA recombination"/>
    <property type="evidence" value="ECO:0007669"/>
    <property type="project" value="UniProtKB-KW"/>
</dbReference>